<keyword evidence="3" id="KW-1185">Reference proteome</keyword>
<dbReference type="STRING" id="106549.A0A540KUH5"/>
<organism evidence="2 3">
    <name type="scientific">Malus baccata</name>
    <name type="common">Siberian crab apple</name>
    <name type="synonym">Pyrus baccata</name>
    <dbReference type="NCBI Taxonomy" id="106549"/>
    <lineage>
        <taxon>Eukaryota</taxon>
        <taxon>Viridiplantae</taxon>
        <taxon>Streptophyta</taxon>
        <taxon>Embryophyta</taxon>
        <taxon>Tracheophyta</taxon>
        <taxon>Spermatophyta</taxon>
        <taxon>Magnoliopsida</taxon>
        <taxon>eudicotyledons</taxon>
        <taxon>Gunneridae</taxon>
        <taxon>Pentapetalae</taxon>
        <taxon>rosids</taxon>
        <taxon>fabids</taxon>
        <taxon>Rosales</taxon>
        <taxon>Rosaceae</taxon>
        <taxon>Amygdaloideae</taxon>
        <taxon>Maleae</taxon>
        <taxon>Malus</taxon>
    </lineage>
</organism>
<dbReference type="GO" id="GO:0006412">
    <property type="term" value="P:translation"/>
    <property type="evidence" value="ECO:0007669"/>
    <property type="project" value="InterPro"/>
</dbReference>
<accession>A0A540KUH5</accession>
<comment type="caution">
    <text evidence="2">The sequence shown here is derived from an EMBL/GenBank/DDBJ whole genome shotgun (WGS) entry which is preliminary data.</text>
</comment>
<evidence type="ECO:0000313" key="3">
    <source>
        <dbReference type="Proteomes" id="UP000315295"/>
    </source>
</evidence>
<dbReference type="Gene3D" id="1.20.58.110">
    <property type="entry name" value="Ribosomal protein S20"/>
    <property type="match status" value="1"/>
</dbReference>
<dbReference type="InterPro" id="IPR036510">
    <property type="entry name" value="Ribosomal_bS20_sf"/>
</dbReference>
<feature type="compositionally biased region" description="Basic residues" evidence="1">
    <location>
        <begin position="71"/>
        <end position="81"/>
    </location>
</feature>
<dbReference type="GO" id="GO:0003735">
    <property type="term" value="F:structural constituent of ribosome"/>
    <property type="evidence" value="ECO:0007669"/>
    <property type="project" value="InterPro"/>
</dbReference>
<protein>
    <submittedName>
        <fullName evidence="2">Uncharacterized protein</fullName>
    </submittedName>
</protein>
<gene>
    <name evidence="2" type="ORF">C1H46_036593</name>
</gene>
<dbReference type="Proteomes" id="UP000315295">
    <property type="component" value="Unassembled WGS sequence"/>
</dbReference>
<evidence type="ECO:0000256" key="1">
    <source>
        <dbReference type="SAM" id="MobiDB-lite"/>
    </source>
</evidence>
<dbReference type="GO" id="GO:0005840">
    <property type="term" value="C:ribosome"/>
    <property type="evidence" value="ECO:0007669"/>
    <property type="project" value="InterPro"/>
</dbReference>
<proteinExistence type="predicted"/>
<evidence type="ECO:0000313" key="2">
    <source>
        <dbReference type="EMBL" id="TQD77868.1"/>
    </source>
</evidence>
<reference evidence="2 3" key="1">
    <citation type="journal article" date="2019" name="G3 (Bethesda)">
        <title>Sequencing of a Wild Apple (Malus baccata) Genome Unravels the Differences Between Cultivated and Wild Apple Species Regarding Disease Resistance and Cold Tolerance.</title>
        <authorList>
            <person name="Chen X."/>
        </authorList>
    </citation>
    <scope>NUCLEOTIDE SEQUENCE [LARGE SCALE GENOMIC DNA]</scope>
    <source>
        <strain evidence="3">cv. Shandingzi</strain>
        <tissue evidence="2">Leaves</tissue>
    </source>
</reference>
<dbReference type="EMBL" id="VIEB01000938">
    <property type="protein sequence ID" value="TQD77868.1"/>
    <property type="molecule type" value="Genomic_DNA"/>
</dbReference>
<sequence length="146" mass="16677">MEDSIVSQKTLRIQLVHSHLLPPRIFFTAQHLPSSHSHYSGYVAVSPHQRPVRHSVVCEVAMKKPDSAVKRDRKAKRRRIYNKSQKSEIKNPDEEGICTGMMSAETLKKYMCKEIYMIQKIANKLESMNDLAAEPMEPDTLADIAN</sequence>
<name>A0A540KUH5_MALBA</name>
<dbReference type="AlphaFoldDB" id="A0A540KUH5"/>
<dbReference type="GO" id="GO:0003723">
    <property type="term" value="F:RNA binding"/>
    <property type="evidence" value="ECO:0007669"/>
    <property type="project" value="InterPro"/>
</dbReference>
<feature type="region of interest" description="Disordered" evidence="1">
    <location>
        <begin position="68"/>
        <end position="96"/>
    </location>
</feature>